<keyword evidence="3" id="KW-1185">Reference proteome</keyword>
<reference evidence="3" key="1">
    <citation type="journal article" date="2002" name="DNA Res.">
        <title>Complete genomic sequence of nitrogen-fixing symbiotic bacterium Bradyrhizobium japonicum USDA110.</title>
        <authorList>
            <person name="Kaneko T."/>
            <person name="Nakamura Y."/>
            <person name="Sato S."/>
            <person name="Minamisawa K."/>
            <person name="Uchiumi T."/>
            <person name="Sasamoto S."/>
            <person name="Watanabe A."/>
            <person name="Idesawa K."/>
            <person name="Iriguchi M."/>
            <person name="Kawashima K."/>
            <person name="Kohara M."/>
            <person name="Matsumoto M."/>
            <person name="Shimpo S."/>
            <person name="Tsuruoka H."/>
            <person name="Wada T."/>
            <person name="Yamada M."/>
            <person name="Tabata S."/>
        </authorList>
    </citation>
    <scope>NUCLEOTIDE SEQUENCE [LARGE SCALE GENOMIC DNA]</scope>
    <source>
        <strain evidence="3">JCM 10833 / BCRC 13528 / IAM 13628 / NBRC 14792 / USDA 110</strain>
    </source>
</reference>
<protein>
    <submittedName>
        <fullName evidence="2">Recombinase</fullName>
    </submittedName>
</protein>
<dbReference type="PhylomeDB" id="Q89W18"/>
<dbReference type="HOGENOM" id="CLU_522558_0_0_5"/>
<dbReference type="GO" id="GO:0003677">
    <property type="term" value="F:DNA binding"/>
    <property type="evidence" value="ECO:0007669"/>
    <property type="project" value="InterPro"/>
</dbReference>
<dbReference type="SMART" id="SM00857">
    <property type="entry name" value="Resolvase"/>
    <property type="match status" value="1"/>
</dbReference>
<evidence type="ECO:0000313" key="3">
    <source>
        <dbReference type="Proteomes" id="UP000002526"/>
    </source>
</evidence>
<feature type="domain" description="Recombinase" evidence="1">
    <location>
        <begin position="202"/>
        <end position="325"/>
    </location>
</feature>
<dbReference type="PANTHER" id="PTHR30461">
    <property type="entry name" value="DNA-INVERTASE FROM LAMBDOID PROPHAGE"/>
    <property type="match status" value="1"/>
</dbReference>
<name>Q89W18_BRADU</name>
<dbReference type="InterPro" id="IPR011109">
    <property type="entry name" value="DNA_bind_recombinase_dom"/>
</dbReference>
<dbReference type="eggNOG" id="COG1961">
    <property type="taxonomic scope" value="Bacteria"/>
</dbReference>
<dbReference type="AlphaFoldDB" id="Q89W18"/>
<dbReference type="SUPFAM" id="SSF53041">
    <property type="entry name" value="Resolvase-like"/>
    <property type="match status" value="1"/>
</dbReference>
<dbReference type="CDD" id="cd00338">
    <property type="entry name" value="Ser_Recombinase"/>
    <property type="match status" value="1"/>
</dbReference>
<dbReference type="InterPro" id="IPR036162">
    <property type="entry name" value="Resolvase-like_N_sf"/>
</dbReference>
<dbReference type="STRING" id="224911.AAV28_01230"/>
<dbReference type="InterPro" id="IPR038109">
    <property type="entry name" value="DNA_bind_recomb_sf"/>
</dbReference>
<dbReference type="Gene3D" id="3.40.50.1390">
    <property type="entry name" value="Resolvase, N-terminal catalytic domain"/>
    <property type="match status" value="1"/>
</dbReference>
<evidence type="ECO:0000313" key="2">
    <source>
        <dbReference type="EMBL" id="BAC46140.1"/>
    </source>
</evidence>
<dbReference type="GeneID" id="46488147"/>
<organism evidence="2 3">
    <name type="scientific">Bradyrhizobium diazoefficiens (strain JCM 10833 / BCRC 13528 / IAM 13628 / NBRC 14792 / USDA 110)</name>
    <dbReference type="NCBI Taxonomy" id="224911"/>
    <lineage>
        <taxon>Bacteria</taxon>
        <taxon>Pseudomonadati</taxon>
        <taxon>Pseudomonadota</taxon>
        <taxon>Alphaproteobacteria</taxon>
        <taxon>Hyphomicrobiales</taxon>
        <taxon>Nitrobacteraceae</taxon>
        <taxon>Bradyrhizobium</taxon>
    </lineage>
</organism>
<dbReference type="EnsemblBacteria" id="BAC46140">
    <property type="protein sequence ID" value="BAC46140"/>
    <property type="gene ID" value="BAC46140"/>
</dbReference>
<accession>Q89W18</accession>
<dbReference type="Proteomes" id="UP000002526">
    <property type="component" value="Chromosome"/>
</dbReference>
<dbReference type="EMBL" id="BA000040">
    <property type="protein sequence ID" value="BAC46140.1"/>
    <property type="molecule type" value="Genomic_DNA"/>
</dbReference>
<dbReference type="GO" id="GO:0000150">
    <property type="term" value="F:DNA strand exchange activity"/>
    <property type="evidence" value="ECO:0000318"/>
    <property type="project" value="GO_Central"/>
</dbReference>
<dbReference type="GO" id="GO:0006310">
    <property type="term" value="P:DNA recombination"/>
    <property type="evidence" value="ECO:0000318"/>
    <property type="project" value="GO_Central"/>
</dbReference>
<dbReference type="InterPro" id="IPR050639">
    <property type="entry name" value="SSR_resolvase"/>
</dbReference>
<gene>
    <name evidence="2" type="ordered locus">bll0875</name>
</gene>
<sequence length="522" mass="59216">MGRRLIRRLFKAEERDGDIKRAAAYVRMSTDHQKYSTENQLETIERYAANRGFRIVETFEDSGRSGLRVDGREGLQRLMHEVQTGQAAFSAILVYDVSRWGRFQDADEGAYYEYVCSRAGIRVHYCGEQFDNDGSIGSVLLKSVKRVMAGEYSRELSVKVFAGQCRLVELGFRQGGPAGFGLRRQLIDENRVPKAMLSRGDRKSLQTDRVVLTLGPVEEVEGVRLIYQMFVEQGLSENEIATRLNLAGTLTDLGRPWTRASVHQILTNEKYIGNNVFNRVSFKLKQKRVVNSPDTWVRAEAAFPPAVSRELFERARAIIDTRSAHYSDEELLALLQEVLKDEGYLSGLIIDEREDMPSASAYRHRFGSLIRAYSLIGYIPDRDYSYIEVNRRIRDTHPAIVTTILRGFELAGGRIAVDQNQLLTINDQFTAAVVIARACISGGGYRWHVRFDTSLVPDLTIAVRLSTSNSEILDYYVFPWLDLTASRLKLAQDNALQLDAYRFDALDSLYALARQCPFEEVA</sequence>
<dbReference type="Gene3D" id="3.90.1750.20">
    <property type="entry name" value="Putative Large Serine Recombinase, Chain B, Domain 2"/>
    <property type="match status" value="1"/>
</dbReference>
<dbReference type="Pfam" id="PF07508">
    <property type="entry name" value="Recombinase"/>
    <property type="match status" value="1"/>
</dbReference>
<dbReference type="OrthoDB" id="7735915at2"/>
<dbReference type="InParanoid" id="Q89W18"/>
<dbReference type="RefSeq" id="WP_011083697.1">
    <property type="nucleotide sequence ID" value="NC_004463.1"/>
</dbReference>
<dbReference type="PROSITE" id="PS51737">
    <property type="entry name" value="RECOMBINASE_DNA_BIND"/>
    <property type="match status" value="1"/>
</dbReference>
<dbReference type="PANTHER" id="PTHR30461:SF23">
    <property type="entry name" value="DNA RECOMBINASE-RELATED"/>
    <property type="match status" value="1"/>
</dbReference>
<evidence type="ECO:0000259" key="1">
    <source>
        <dbReference type="PROSITE" id="PS51737"/>
    </source>
</evidence>
<proteinExistence type="predicted"/>
<dbReference type="PATRIC" id="fig|224911.44.peg.259"/>
<dbReference type="FunFam" id="3.40.50.1390:FF:000008">
    <property type="entry name" value="DNA recombinase"/>
    <property type="match status" value="1"/>
</dbReference>
<dbReference type="KEGG" id="bja:bll0875"/>
<dbReference type="InterPro" id="IPR006119">
    <property type="entry name" value="Resolv_N"/>
</dbReference>
<dbReference type="Pfam" id="PF00239">
    <property type="entry name" value="Resolvase"/>
    <property type="match status" value="1"/>
</dbReference>